<accession>A0A7W8DI59</accession>
<dbReference type="AlphaFoldDB" id="A0A7W8DI59"/>
<organism evidence="1 2">
    <name type="scientific">Prosthecobacter vanneervenii</name>
    <dbReference type="NCBI Taxonomy" id="48466"/>
    <lineage>
        <taxon>Bacteria</taxon>
        <taxon>Pseudomonadati</taxon>
        <taxon>Verrucomicrobiota</taxon>
        <taxon>Verrucomicrobiia</taxon>
        <taxon>Verrucomicrobiales</taxon>
        <taxon>Verrucomicrobiaceae</taxon>
        <taxon>Prosthecobacter</taxon>
    </lineage>
</organism>
<name>A0A7W8DI59_9BACT</name>
<sequence length="265" mass="29435">MPSALAIFAHPDDIEFVAAGTLLQLQARGWDIHYINLCTGNGGSVQMDGPTTTKKRLEEAQEAARILGASFYPPICDDLELTYSVPYLRKVAAVVRMAKPSIVLTHAPSDYMEDHMQACRLAVTAAFSHCIPNFQTDPHLPSYSHDVTVYHAMPHGLCDPLRQKLMAGQYVDTTSVHARKRESLAAHESQKHWLDVSQGMDSYLISMDEASRAVGRLSGKFEYAEGWRRHLHLGFSAKEIDPLKDALGDLCLINEEYEKAKAVPV</sequence>
<evidence type="ECO:0000313" key="2">
    <source>
        <dbReference type="Proteomes" id="UP000590740"/>
    </source>
</evidence>
<reference evidence="1 2" key="1">
    <citation type="submission" date="2020-08" db="EMBL/GenBank/DDBJ databases">
        <title>Genomic Encyclopedia of Type Strains, Phase IV (KMG-IV): sequencing the most valuable type-strain genomes for metagenomic binning, comparative biology and taxonomic classification.</title>
        <authorList>
            <person name="Goeker M."/>
        </authorList>
    </citation>
    <scope>NUCLEOTIDE SEQUENCE [LARGE SCALE GENOMIC DNA]</scope>
    <source>
        <strain evidence="1 2">DSM 12252</strain>
    </source>
</reference>
<evidence type="ECO:0000313" key="1">
    <source>
        <dbReference type="EMBL" id="MBB5030677.1"/>
    </source>
</evidence>
<dbReference type="EMBL" id="JACHIG010000001">
    <property type="protein sequence ID" value="MBB5030677.1"/>
    <property type="molecule type" value="Genomic_DNA"/>
</dbReference>
<dbReference type="RefSeq" id="WP_184337545.1">
    <property type="nucleotide sequence ID" value="NZ_JACHIG010000001.1"/>
</dbReference>
<dbReference type="InterPro" id="IPR024078">
    <property type="entry name" value="LmbE-like_dom_sf"/>
</dbReference>
<protein>
    <submittedName>
        <fullName evidence="1">LmbE family N-acetylglucosaminyl deacetylase</fullName>
    </submittedName>
</protein>
<dbReference type="SUPFAM" id="SSF102588">
    <property type="entry name" value="LmbE-like"/>
    <property type="match status" value="1"/>
</dbReference>
<proteinExistence type="predicted"/>
<dbReference type="Gene3D" id="3.40.50.10320">
    <property type="entry name" value="LmbE-like"/>
    <property type="match status" value="1"/>
</dbReference>
<keyword evidence="2" id="KW-1185">Reference proteome</keyword>
<dbReference type="Pfam" id="PF02585">
    <property type="entry name" value="PIG-L"/>
    <property type="match status" value="1"/>
</dbReference>
<dbReference type="PANTHER" id="PTHR12993">
    <property type="entry name" value="N-ACETYLGLUCOSAMINYL-PHOSPHATIDYLINOSITOL DE-N-ACETYLASE-RELATED"/>
    <property type="match status" value="1"/>
</dbReference>
<dbReference type="InterPro" id="IPR003737">
    <property type="entry name" value="GlcNAc_PI_deacetylase-related"/>
</dbReference>
<dbReference type="Proteomes" id="UP000590740">
    <property type="component" value="Unassembled WGS sequence"/>
</dbReference>
<dbReference type="PANTHER" id="PTHR12993:SF30">
    <property type="entry name" value="N-ACETYL-ALPHA-D-GLUCOSAMINYL L-MALATE DEACETYLASE 1"/>
    <property type="match status" value="1"/>
</dbReference>
<comment type="caution">
    <text evidence="1">The sequence shown here is derived from an EMBL/GenBank/DDBJ whole genome shotgun (WGS) entry which is preliminary data.</text>
</comment>
<gene>
    <name evidence="1" type="ORF">HNQ65_000231</name>
</gene>
<dbReference type="GO" id="GO:0016811">
    <property type="term" value="F:hydrolase activity, acting on carbon-nitrogen (but not peptide) bonds, in linear amides"/>
    <property type="evidence" value="ECO:0007669"/>
    <property type="project" value="TreeGrafter"/>
</dbReference>